<evidence type="ECO:0000313" key="1">
    <source>
        <dbReference type="EMBL" id="NDL41452.1"/>
    </source>
</evidence>
<evidence type="ECO:0000313" key="2">
    <source>
        <dbReference type="Proteomes" id="UP000479300"/>
    </source>
</evidence>
<dbReference type="AlphaFoldDB" id="A0A6L9JXK2"/>
<sequence length="186" mass="21497">MNEKIIMYDSKEAASIKTVTGWVASDGSFWGDDEHMARYSGSTHRKCKNNTEHPIVRRNDYCSICREEKNNEEFNAMERKEWDRVTPIAIFNTDQYFWDEYDLLEYCNENNISPQELRLVICEPNYPAEIDGEGYFCDDLPPDGELPSELQRAFEILNIAIRNCGPLSWSQGNIAAIIGDEVNNDH</sequence>
<dbReference type="RefSeq" id="WP_112871982.1">
    <property type="nucleotide sequence ID" value="NZ_CAWPHK010000091.1"/>
</dbReference>
<dbReference type="EMBL" id="WSFA01000087">
    <property type="protein sequence ID" value="NDL41452.1"/>
    <property type="molecule type" value="Genomic_DNA"/>
</dbReference>
<reference evidence="1 2" key="1">
    <citation type="submission" date="2019-12" db="EMBL/GenBank/DDBJ databases">
        <title>Engineering Photorhabdus to improve their lethality against agricultural pests.</title>
        <authorList>
            <person name="Machado R.A.R."/>
        </authorList>
    </citation>
    <scope>NUCLEOTIDE SEQUENCE [LARGE SCALE GENOMIC DNA]</scope>
    <source>
        <strain evidence="1 2">EN01</strain>
    </source>
</reference>
<protein>
    <submittedName>
        <fullName evidence="1">Uncharacterized protein</fullName>
    </submittedName>
</protein>
<accession>A0A6L9JXK2</accession>
<organism evidence="1 2">
    <name type="scientific">Photorhabdus laumondii subsp. laumondii</name>
    <name type="common">Photorhabdus luminescens subsp. laumondii</name>
    <dbReference type="NCBI Taxonomy" id="141679"/>
    <lineage>
        <taxon>Bacteria</taxon>
        <taxon>Pseudomonadati</taxon>
        <taxon>Pseudomonadota</taxon>
        <taxon>Gammaproteobacteria</taxon>
        <taxon>Enterobacterales</taxon>
        <taxon>Morganellaceae</taxon>
        <taxon>Photorhabdus</taxon>
    </lineage>
</organism>
<dbReference type="Proteomes" id="UP000479300">
    <property type="component" value="Unassembled WGS sequence"/>
</dbReference>
<comment type="caution">
    <text evidence="1">The sequence shown here is derived from an EMBL/GenBank/DDBJ whole genome shotgun (WGS) entry which is preliminary data.</text>
</comment>
<name>A0A6L9JXK2_PHOLM</name>
<proteinExistence type="predicted"/>
<gene>
    <name evidence="1" type="ORF">GPY51_22575</name>
</gene>